<dbReference type="EMBL" id="DRFN01000015">
    <property type="protein sequence ID" value="HDZ51302.1"/>
    <property type="molecule type" value="Genomic_DNA"/>
</dbReference>
<gene>
    <name evidence="1" type="ORF">ENH63_05850</name>
</gene>
<dbReference type="NCBIfam" id="TIGR01053">
    <property type="entry name" value="LSD1"/>
    <property type="match status" value="1"/>
</dbReference>
<name>A0A7V1FM76_9RHOB</name>
<organism evidence="1">
    <name type="scientific">Sulfitobacter litoralis</name>
    <dbReference type="NCBI Taxonomy" id="335975"/>
    <lineage>
        <taxon>Bacteria</taxon>
        <taxon>Pseudomonadati</taxon>
        <taxon>Pseudomonadota</taxon>
        <taxon>Alphaproteobacteria</taxon>
        <taxon>Rhodobacterales</taxon>
        <taxon>Roseobacteraceae</taxon>
        <taxon>Sulfitobacter</taxon>
    </lineage>
</organism>
<dbReference type="Proteomes" id="UP000885704">
    <property type="component" value="Unassembled WGS sequence"/>
</dbReference>
<reference evidence="1" key="1">
    <citation type="journal article" date="2020" name="mSystems">
        <title>Genome- and Community-Level Interaction Insights into Carbon Utilization and Element Cycling Functions of Hydrothermarchaeota in Hydrothermal Sediment.</title>
        <authorList>
            <person name="Zhou Z."/>
            <person name="Liu Y."/>
            <person name="Xu W."/>
            <person name="Pan J."/>
            <person name="Luo Z.H."/>
            <person name="Li M."/>
        </authorList>
    </citation>
    <scope>NUCLEOTIDE SEQUENCE [LARGE SCALE GENOMIC DNA]</scope>
    <source>
        <strain evidence="1">HyVt-323</strain>
    </source>
</reference>
<comment type="caution">
    <text evidence="1">The sequence shown here is derived from an EMBL/GenBank/DDBJ whole genome shotgun (WGS) entry which is preliminary data.</text>
</comment>
<accession>A0A7V1FM76</accession>
<proteinExistence type="predicted"/>
<dbReference type="AlphaFoldDB" id="A0A7V1FM76"/>
<sequence>MMPFGLSFAALWRASKRATRAFNAAVNRSSLQASTTVLLGRSLQRSCRSTLGYVSGAKHLRFSVCRCGL</sequence>
<evidence type="ECO:0000313" key="1">
    <source>
        <dbReference type="EMBL" id="HDZ51302.1"/>
    </source>
</evidence>
<protein>
    <submittedName>
        <fullName evidence="1">Uncharacterized protein</fullName>
    </submittedName>
</protein>